<dbReference type="AlphaFoldDB" id="A0A3L6DHU9"/>
<dbReference type="EMBL" id="NCVQ01000010">
    <property type="protein sequence ID" value="PWZ08186.1"/>
    <property type="molecule type" value="Genomic_DNA"/>
</dbReference>
<evidence type="ECO:0000256" key="1">
    <source>
        <dbReference type="SAM" id="MobiDB-lite"/>
    </source>
</evidence>
<feature type="compositionally biased region" description="Polar residues" evidence="1">
    <location>
        <begin position="46"/>
        <end position="62"/>
    </location>
</feature>
<sequence>MHEYRLDGTYAYHFLSSSTRVPTMVSTSNDQVDKAAMMTAEAPFNSMRSTISGQPSTQGSKSDTGKEESTNMGKNPNPDSDLAALLKIRGMLLGSTLAGTSCCNLRRIPDHSVVGRGCLEIDVQEQADVT</sequence>
<dbReference type="Proteomes" id="UP000251960">
    <property type="component" value="Chromosome 9"/>
</dbReference>
<gene>
    <name evidence="2" type="ORF">Zm00014a_028663</name>
</gene>
<feature type="region of interest" description="Disordered" evidence="1">
    <location>
        <begin position="42"/>
        <end position="81"/>
    </location>
</feature>
<proteinExistence type="predicted"/>
<dbReference type="ExpressionAtlas" id="A0A3L6DHU9">
    <property type="expression patterns" value="baseline and differential"/>
</dbReference>
<protein>
    <submittedName>
        <fullName evidence="2">Uncharacterized protein</fullName>
    </submittedName>
</protein>
<reference evidence="2" key="1">
    <citation type="journal article" date="2018" name="Nat. Genet.">
        <title>Extensive intraspecific gene order and gene structural variations between Mo17 and other maize genomes.</title>
        <authorList>
            <person name="Sun S."/>
            <person name="Zhou Y."/>
            <person name="Chen J."/>
            <person name="Shi J."/>
            <person name="Zhao H."/>
            <person name="Zhao H."/>
            <person name="Song W."/>
            <person name="Zhang M."/>
            <person name="Cui Y."/>
            <person name="Dong X."/>
            <person name="Liu H."/>
            <person name="Ma X."/>
            <person name="Jiao Y."/>
            <person name="Wang B."/>
            <person name="Wei X."/>
            <person name="Stein J.C."/>
            <person name="Glaubitz J.C."/>
            <person name="Lu F."/>
            <person name="Yu G."/>
            <person name="Liang C."/>
            <person name="Fengler K."/>
            <person name="Li B."/>
            <person name="Rafalski A."/>
            <person name="Schnable P.S."/>
            <person name="Ware D.H."/>
            <person name="Buckler E.S."/>
            <person name="Lai J."/>
        </authorList>
    </citation>
    <scope>NUCLEOTIDE SEQUENCE [LARGE SCALE GENOMIC DNA]</scope>
    <source>
        <tissue evidence="2">Seedling</tissue>
    </source>
</reference>
<evidence type="ECO:0000313" key="2">
    <source>
        <dbReference type="EMBL" id="PWZ08186.1"/>
    </source>
</evidence>
<name>A0A3L6DHU9_MAIZE</name>
<accession>A0A3L6DHU9</accession>
<comment type="caution">
    <text evidence="2">The sequence shown here is derived from an EMBL/GenBank/DDBJ whole genome shotgun (WGS) entry which is preliminary data.</text>
</comment>
<organism evidence="2">
    <name type="scientific">Zea mays</name>
    <name type="common">Maize</name>
    <dbReference type="NCBI Taxonomy" id="4577"/>
    <lineage>
        <taxon>Eukaryota</taxon>
        <taxon>Viridiplantae</taxon>
        <taxon>Streptophyta</taxon>
        <taxon>Embryophyta</taxon>
        <taxon>Tracheophyta</taxon>
        <taxon>Spermatophyta</taxon>
        <taxon>Magnoliopsida</taxon>
        <taxon>Liliopsida</taxon>
        <taxon>Poales</taxon>
        <taxon>Poaceae</taxon>
        <taxon>PACMAD clade</taxon>
        <taxon>Panicoideae</taxon>
        <taxon>Andropogonodae</taxon>
        <taxon>Andropogoneae</taxon>
        <taxon>Tripsacinae</taxon>
        <taxon>Zea</taxon>
    </lineage>
</organism>